<keyword evidence="2 9" id="KW-0813">Transport</keyword>
<dbReference type="Pfam" id="PF04290">
    <property type="entry name" value="DctQ"/>
    <property type="match status" value="1"/>
</dbReference>
<dbReference type="RefSeq" id="WP_275820083.1">
    <property type="nucleotide sequence ID" value="NZ_JARHUD010000002.1"/>
</dbReference>
<feature type="transmembrane region" description="Helical" evidence="9">
    <location>
        <begin position="87"/>
        <end position="109"/>
    </location>
</feature>
<dbReference type="PANTHER" id="PTHR35011:SF2">
    <property type="entry name" value="2,3-DIKETO-L-GULONATE TRAP TRANSPORTER SMALL PERMEASE PROTEIN YIAM"/>
    <property type="match status" value="1"/>
</dbReference>
<comment type="caution">
    <text evidence="11">The sequence shown here is derived from an EMBL/GenBank/DDBJ whole genome shotgun (WGS) entry which is preliminary data.</text>
</comment>
<protein>
    <recommendedName>
        <fullName evidence="9">TRAP transporter small permease protein</fullName>
    </recommendedName>
</protein>
<keyword evidence="12" id="KW-1185">Reference proteome</keyword>
<sequence>MLGKIDKTIATVLRAVAILCSLSLAGFLLLLVLARYVFGWNFAAAHDLSLMASIFLYMSGALIASRSSEHLTVTYLSTRLRSERSRIIQRIVVATITTVVCGFFIYWSYEMVSWGLQRPQTTVTLHIPLWVPQLAIVAAALGCFAYALRDLVLAVGDLRRLKGAEV</sequence>
<organism evidence="11 12">
    <name type="scientific">Aquibaculum arenosum</name>
    <dbReference type="NCBI Taxonomy" id="3032591"/>
    <lineage>
        <taxon>Bacteria</taxon>
        <taxon>Pseudomonadati</taxon>
        <taxon>Pseudomonadota</taxon>
        <taxon>Alphaproteobacteria</taxon>
        <taxon>Rhodospirillales</taxon>
        <taxon>Rhodovibrionaceae</taxon>
        <taxon>Aquibaculum</taxon>
    </lineage>
</organism>
<evidence type="ECO:0000313" key="12">
    <source>
        <dbReference type="Proteomes" id="UP001215503"/>
    </source>
</evidence>
<reference evidence="11 12" key="1">
    <citation type="submission" date="2023-03" db="EMBL/GenBank/DDBJ databases">
        <title>Fodinicurvata sp. CAU 1616 isolated from sea sendiment.</title>
        <authorList>
            <person name="Kim W."/>
        </authorList>
    </citation>
    <scope>NUCLEOTIDE SEQUENCE [LARGE SCALE GENOMIC DNA]</scope>
    <source>
        <strain evidence="11 12">CAU 1616</strain>
    </source>
</reference>
<evidence type="ECO:0000313" key="11">
    <source>
        <dbReference type="EMBL" id="MDF2095043.1"/>
    </source>
</evidence>
<feature type="domain" description="Tripartite ATP-independent periplasmic transporters DctQ component" evidence="10">
    <location>
        <begin position="26"/>
        <end position="154"/>
    </location>
</feature>
<evidence type="ECO:0000256" key="1">
    <source>
        <dbReference type="ARBA" id="ARBA00004429"/>
    </source>
</evidence>
<keyword evidence="6 9" id="KW-1133">Transmembrane helix</keyword>
<keyword evidence="4 9" id="KW-0997">Cell inner membrane</keyword>
<evidence type="ECO:0000256" key="9">
    <source>
        <dbReference type="RuleBase" id="RU369079"/>
    </source>
</evidence>
<keyword evidence="5 9" id="KW-0812">Transmembrane</keyword>
<feature type="transmembrane region" description="Helical" evidence="9">
    <location>
        <begin position="48"/>
        <end position="66"/>
    </location>
</feature>
<evidence type="ECO:0000256" key="6">
    <source>
        <dbReference type="ARBA" id="ARBA00022989"/>
    </source>
</evidence>
<evidence type="ECO:0000259" key="10">
    <source>
        <dbReference type="Pfam" id="PF04290"/>
    </source>
</evidence>
<evidence type="ECO:0000256" key="8">
    <source>
        <dbReference type="ARBA" id="ARBA00038436"/>
    </source>
</evidence>
<dbReference type="InterPro" id="IPR007387">
    <property type="entry name" value="TRAP_DctQ"/>
</dbReference>
<comment type="subunit">
    <text evidence="9">The complex comprises the extracytoplasmic solute receptor protein and the two transmembrane proteins.</text>
</comment>
<accession>A0ABT5YJL5</accession>
<evidence type="ECO:0000256" key="3">
    <source>
        <dbReference type="ARBA" id="ARBA00022475"/>
    </source>
</evidence>
<dbReference type="InterPro" id="IPR055348">
    <property type="entry name" value="DctQ"/>
</dbReference>
<evidence type="ECO:0000256" key="4">
    <source>
        <dbReference type="ARBA" id="ARBA00022519"/>
    </source>
</evidence>
<name>A0ABT5YJL5_9PROT</name>
<comment type="subcellular location">
    <subcellularLocation>
        <location evidence="1 9">Cell inner membrane</location>
        <topology evidence="1 9">Multi-pass membrane protein</topology>
    </subcellularLocation>
</comment>
<feature type="transmembrane region" description="Helical" evidence="9">
    <location>
        <begin position="12"/>
        <end position="36"/>
    </location>
</feature>
<feature type="transmembrane region" description="Helical" evidence="9">
    <location>
        <begin position="129"/>
        <end position="152"/>
    </location>
</feature>
<dbReference type="EMBL" id="JARHUD010000002">
    <property type="protein sequence ID" value="MDF2095043.1"/>
    <property type="molecule type" value="Genomic_DNA"/>
</dbReference>
<gene>
    <name evidence="11" type="ORF">P2G67_03535</name>
</gene>
<keyword evidence="7 9" id="KW-0472">Membrane</keyword>
<dbReference type="Proteomes" id="UP001215503">
    <property type="component" value="Unassembled WGS sequence"/>
</dbReference>
<comment type="similarity">
    <text evidence="8 9">Belongs to the TRAP transporter small permease family.</text>
</comment>
<dbReference type="PANTHER" id="PTHR35011">
    <property type="entry name" value="2,3-DIKETO-L-GULONATE TRAP TRANSPORTER SMALL PERMEASE PROTEIN YIAM"/>
    <property type="match status" value="1"/>
</dbReference>
<comment type="function">
    <text evidence="9">Part of the tripartite ATP-independent periplasmic (TRAP) transport system.</text>
</comment>
<evidence type="ECO:0000256" key="5">
    <source>
        <dbReference type="ARBA" id="ARBA00022692"/>
    </source>
</evidence>
<keyword evidence="3" id="KW-1003">Cell membrane</keyword>
<evidence type="ECO:0000256" key="2">
    <source>
        <dbReference type="ARBA" id="ARBA00022448"/>
    </source>
</evidence>
<proteinExistence type="inferred from homology"/>
<evidence type="ECO:0000256" key="7">
    <source>
        <dbReference type="ARBA" id="ARBA00023136"/>
    </source>
</evidence>